<proteinExistence type="predicted"/>
<dbReference type="EMBL" id="OOIN01000016">
    <property type="protein sequence ID" value="SPO26889.1"/>
    <property type="molecule type" value="Genomic_DNA"/>
</dbReference>
<reference evidence="3 4" key="1">
    <citation type="submission" date="2018-03" db="EMBL/GenBank/DDBJ databases">
        <authorList>
            <person name="Guldener U."/>
        </authorList>
    </citation>
    <scope>NUCLEOTIDE SEQUENCE [LARGE SCALE GENOMIC DNA]</scope>
    <source>
        <strain evidence="3 4">NBRC100155</strain>
    </source>
</reference>
<protein>
    <submittedName>
        <fullName evidence="3">Uncharacterized protein</fullName>
    </submittedName>
</protein>
<keyword evidence="4" id="KW-1185">Reference proteome</keyword>
<sequence>MKCLSLSLVLLLVAVAANAEHQPKEKRDGSTITVSTTAFNPALTNQGGTTNAAGTFNVSPLATSTSYQFQTLQQTSTFQVGPANTQAPSSGGSAGANEGNGNASASGGGGINGGNVGGGTVVVTATAPTSTVNMASGGSSRTDASGSGVVTASNGLPSLALGSQNTNAASQQSFGKDTFVAWSFLIATTVGAALII</sequence>
<evidence type="ECO:0000313" key="3">
    <source>
        <dbReference type="EMBL" id="SPO26889.1"/>
    </source>
</evidence>
<dbReference type="OrthoDB" id="2556728at2759"/>
<feature type="region of interest" description="Disordered" evidence="1">
    <location>
        <begin position="80"/>
        <end position="108"/>
    </location>
</feature>
<evidence type="ECO:0000256" key="1">
    <source>
        <dbReference type="SAM" id="MobiDB-lite"/>
    </source>
</evidence>
<dbReference type="Proteomes" id="UP000324022">
    <property type="component" value="Unassembled WGS sequence"/>
</dbReference>
<gene>
    <name evidence="3" type="ORF">UTRI_10352_B</name>
</gene>
<name>A0A5C3ECM0_9BASI</name>
<keyword evidence="2" id="KW-0732">Signal</keyword>
<feature type="signal peptide" evidence="2">
    <location>
        <begin position="1"/>
        <end position="19"/>
    </location>
</feature>
<accession>A0A5C3ECM0</accession>
<feature type="compositionally biased region" description="Low complexity" evidence="1">
    <location>
        <begin position="89"/>
        <end position="105"/>
    </location>
</feature>
<evidence type="ECO:0000313" key="4">
    <source>
        <dbReference type="Proteomes" id="UP000324022"/>
    </source>
</evidence>
<organism evidence="3 4">
    <name type="scientific">Ustilago trichophora</name>
    <dbReference type="NCBI Taxonomy" id="86804"/>
    <lineage>
        <taxon>Eukaryota</taxon>
        <taxon>Fungi</taxon>
        <taxon>Dikarya</taxon>
        <taxon>Basidiomycota</taxon>
        <taxon>Ustilaginomycotina</taxon>
        <taxon>Ustilaginomycetes</taxon>
        <taxon>Ustilaginales</taxon>
        <taxon>Ustilaginaceae</taxon>
        <taxon>Ustilago</taxon>
    </lineage>
</organism>
<feature type="chain" id="PRO_5022980311" evidence="2">
    <location>
        <begin position="20"/>
        <end position="196"/>
    </location>
</feature>
<evidence type="ECO:0000256" key="2">
    <source>
        <dbReference type="SAM" id="SignalP"/>
    </source>
</evidence>
<dbReference type="AlphaFoldDB" id="A0A5C3ECM0"/>